<dbReference type="GO" id="GO:0004386">
    <property type="term" value="F:helicase activity"/>
    <property type="evidence" value="ECO:0007669"/>
    <property type="project" value="UniProtKB-KW"/>
</dbReference>
<name>A0A174C1U7_9FIRM</name>
<keyword evidence="2" id="KW-0378">Hydrolase</keyword>
<keyword evidence="2" id="KW-0067">ATP-binding</keyword>
<protein>
    <submittedName>
        <fullName evidence="2">Putative DNA helicase</fullName>
    </submittedName>
</protein>
<dbReference type="PANTHER" id="PTHR10887:SF530">
    <property type="entry name" value="SUPERFAMILY I DNA HELICASES"/>
    <property type="match status" value="1"/>
</dbReference>
<accession>A0A174C1U7</accession>
<dbReference type="PANTHER" id="PTHR10887">
    <property type="entry name" value="DNA2/NAM7 HELICASE FAMILY"/>
    <property type="match status" value="1"/>
</dbReference>
<proteinExistence type="predicted"/>
<dbReference type="InterPro" id="IPR041679">
    <property type="entry name" value="DNA2/NAM7-like_C"/>
</dbReference>
<gene>
    <name evidence="2" type="ORF">ERS852456_01539</name>
</gene>
<evidence type="ECO:0000313" key="3">
    <source>
        <dbReference type="Proteomes" id="UP000095787"/>
    </source>
</evidence>
<keyword evidence="2" id="KW-0347">Helicase</keyword>
<dbReference type="Gene3D" id="3.40.50.300">
    <property type="entry name" value="P-loop containing nucleotide triphosphate hydrolases"/>
    <property type="match status" value="3"/>
</dbReference>
<dbReference type="Pfam" id="PF13087">
    <property type="entry name" value="AAA_12"/>
    <property type="match status" value="1"/>
</dbReference>
<sequence length="1007" mass="116319">MKSVTRYFRNAVAASMQGTVNYKKERFFVVTEGELLSGKLSEENNFNIWKKEYDAESDNDEEKLKIKNVIIALKTLATEFRDGGKMEDNIEEMTSFFFLPLCVTRTGKLCMPVEGKIPWIPREYLRPMEDPLLAVGDGEKYDEFLEHTTNERYQLDSWQDYLAYAIKLYEFVAEIPFKSNYIRNGNELFKADGRYYLFQDSTVNASFYILQLYNALIKGTVNSLYDKITNGKIEPSKPLIKNTDISKMKAHVGQMGGAYPLSPSQREAMNHFGEIKEGNLLAVSGPPGTGKTTFLQSVVADMYVKSALKRERAPIIVAASTNNQAVTNIIDSFGQISEIGISNLEHKWITGTDSFAVYFPSNGKVKEAAQKRYQYTTVRGGGFVDELESKENRRSSGRLFKQEFHQYFRRETASIDFALCEEILWKELEKVNKDRINCISMLDNIKSVLGRESYGAYVERIMQNIRKEEAIRNDLQNQIEKIQETTQWFLNRMQEWRKAYQQFPWYVRLLKKFFCFKSKIQRWSFSFVNQAELSFLRRDMSIDEIEKVYMQKICDNDLQKSQLQEQKLCIDDKIEKLKSQKKEIDIKMEHLKEGYQNFEKYNVAVPEDSVLNEFDLCKLNDVLDRVRYAEFWLAVHYYESRWLKEDNPVSEKQKGKTFKNILDDMYHRIAMISPCMVMTFFMLPKQFWAYDGNDKKNYFMCNYIDLLVVDEAGQTSPEIAAASFSLAKKAVIVGDEEQIPPVWGTARALDIAMAISNGVIANKGEYGMLEENGLNCSQSSIMKMAALSCEFNKYKRGLFLSEHRRCYNEIITYCNKLVYEGKLEPKRGSFYAAEYNELRGLLPVMGFRQVTTAKSEKYGGSRRNREEAEAIIMWLQKKYEKILLCYSDKDGIEERGVLGIITPFKSQSFLIKNLIKRRLPEYSKFIDVGTVHTFQGAERKVILFSSVYGSEDGCYFINRAPDLMNVAVSRAKDSFLVFGDKECLTGGEKTAAGLLKKMVFVEGEELC</sequence>
<keyword evidence="2" id="KW-0547">Nucleotide-binding</keyword>
<evidence type="ECO:0000313" key="2">
    <source>
        <dbReference type="EMBL" id="CUO07481.1"/>
    </source>
</evidence>
<evidence type="ECO:0000259" key="1">
    <source>
        <dbReference type="Pfam" id="PF13087"/>
    </source>
</evidence>
<dbReference type="RefSeq" id="WP_004846613.1">
    <property type="nucleotide sequence ID" value="NZ_CATXVX010000002.1"/>
</dbReference>
<dbReference type="SUPFAM" id="SSF52540">
    <property type="entry name" value="P-loop containing nucleoside triphosphate hydrolases"/>
    <property type="match status" value="1"/>
</dbReference>
<dbReference type="CDD" id="cd18808">
    <property type="entry name" value="SF1_C_Upf1"/>
    <property type="match status" value="1"/>
</dbReference>
<reference evidence="2 3" key="1">
    <citation type="submission" date="2015-09" db="EMBL/GenBank/DDBJ databases">
        <authorList>
            <consortium name="Pathogen Informatics"/>
        </authorList>
    </citation>
    <scope>NUCLEOTIDE SEQUENCE [LARGE SCALE GENOMIC DNA]</scope>
    <source>
        <strain evidence="2 3">2789STDY5834841</strain>
    </source>
</reference>
<dbReference type="AlphaFoldDB" id="A0A174C1U7"/>
<dbReference type="Proteomes" id="UP000095787">
    <property type="component" value="Unassembled WGS sequence"/>
</dbReference>
<dbReference type="EMBL" id="CYZO01000018">
    <property type="protein sequence ID" value="CUO07481.1"/>
    <property type="molecule type" value="Genomic_DNA"/>
</dbReference>
<feature type="domain" description="DNA2/NAM7 helicase-like C-terminal" evidence="1">
    <location>
        <begin position="795"/>
        <end position="981"/>
    </location>
</feature>
<dbReference type="InterPro" id="IPR027417">
    <property type="entry name" value="P-loop_NTPase"/>
</dbReference>
<dbReference type="InterPro" id="IPR047187">
    <property type="entry name" value="SF1_C_Upf1"/>
</dbReference>
<dbReference type="InterPro" id="IPR045055">
    <property type="entry name" value="DNA2/NAM7-like"/>
</dbReference>
<organism evidence="2 3">
    <name type="scientific">[Ruminococcus] torques</name>
    <dbReference type="NCBI Taxonomy" id="33039"/>
    <lineage>
        <taxon>Bacteria</taxon>
        <taxon>Bacillati</taxon>
        <taxon>Bacillota</taxon>
        <taxon>Clostridia</taxon>
        <taxon>Lachnospirales</taxon>
        <taxon>Lachnospiraceae</taxon>
        <taxon>Mediterraneibacter</taxon>
    </lineage>
</organism>